<sequence>MTAPHAIPALDLPVSDAWAEAAAAAHGAREDAPTGDPNVQTASWTPQRLHAARQLALDRGGTMFIVAAVTPEGEAAAYTGLVLPDPDGPRAPSTTRSSSPATAGRASAGP</sequence>
<dbReference type="KEGG" id="sgz:C0216_03880"/>
<feature type="compositionally biased region" description="Polar residues" evidence="1">
    <location>
        <begin position="37"/>
        <end position="46"/>
    </location>
</feature>
<keyword evidence="3" id="KW-1185">Reference proteome</keyword>
<reference evidence="2 3" key="1">
    <citation type="submission" date="2018-01" db="EMBL/GenBank/DDBJ databases">
        <title>Draft genome Sequence of streptomyces globosus LZH-48.</title>
        <authorList>
            <person name="Ran K."/>
            <person name="Li Z."/>
            <person name="Wei S."/>
            <person name="Dong R."/>
        </authorList>
    </citation>
    <scope>NUCLEOTIDE SEQUENCE [LARGE SCALE GENOMIC DNA]</scope>
    <source>
        <strain evidence="2 3">LZH-48</strain>
    </source>
</reference>
<dbReference type="EMBL" id="CP030862">
    <property type="protein sequence ID" value="AXE22695.1"/>
    <property type="molecule type" value="Genomic_DNA"/>
</dbReference>
<dbReference type="Proteomes" id="UP000252004">
    <property type="component" value="Chromosome"/>
</dbReference>
<proteinExistence type="predicted"/>
<evidence type="ECO:0000313" key="2">
    <source>
        <dbReference type="EMBL" id="AXE22695.1"/>
    </source>
</evidence>
<dbReference type="AlphaFoldDB" id="A0A344TVM4"/>
<feature type="compositionally biased region" description="Low complexity" evidence="1">
    <location>
        <begin position="90"/>
        <end position="110"/>
    </location>
</feature>
<accession>A0A344TVM4</accession>
<organism evidence="2 3">
    <name type="scientific">Streptomyces globosus</name>
    <dbReference type="NCBI Taxonomy" id="68209"/>
    <lineage>
        <taxon>Bacteria</taxon>
        <taxon>Bacillati</taxon>
        <taxon>Actinomycetota</taxon>
        <taxon>Actinomycetes</taxon>
        <taxon>Kitasatosporales</taxon>
        <taxon>Streptomycetaceae</taxon>
        <taxon>Streptomyces</taxon>
    </lineage>
</organism>
<name>A0A344TVM4_9ACTN</name>
<protein>
    <submittedName>
        <fullName evidence="2">Uncharacterized protein</fullName>
    </submittedName>
</protein>
<gene>
    <name evidence="2" type="ORF">C0216_03880</name>
</gene>
<dbReference type="Gene3D" id="3.40.630.30">
    <property type="match status" value="1"/>
</dbReference>
<dbReference type="RefSeq" id="WP_114053891.1">
    <property type="nucleotide sequence ID" value="NZ_CP030862.1"/>
</dbReference>
<feature type="region of interest" description="Disordered" evidence="1">
    <location>
        <begin position="79"/>
        <end position="110"/>
    </location>
</feature>
<feature type="region of interest" description="Disordered" evidence="1">
    <location>
        <begin position="23"/>
        <end position="46"/>
    </location>
</feature>
<evidence type="ECO:0000313" key="3">
    <source>
        <dbReference type="Proteomes" id="UP000252004"/>
    </source>
</evidence>
<evidence type="ECO:0000256" key="1">
    <source>
        <dbReference type="SAM" id="MobiDB-lite"/>
    </source>
</evidence>
<dbReference type="OrthoDB" id="4119890at2"/>